<dbReference type="GO" id="GO:0005840">
    <property type="term" value="C:ribosome"/>
    <property type="evidence" value="ECO:0007669"/>
    <property type="project" value="InterPro"/>
</dbReference>
<evidence type="ECO:0000256" key="1">
    <source>
        <dbReference type="ARBA" id="ARBA00004173"/>
    </source>
</evidence>
<accession>A0A3P8HX58</accession>
<reference evidence="8 9" key="1">
    <citation type="submission" date="2018-11" db="EMBL/GenBank/DDBJ databases">
        <authorList>
            <consortium name="Pathogen Informatics"/>
        </authorList>
    </citation>
    <scope>NUCLEOTIDE SEQUENCE [LARGE SCALE GENOMIC DNA]</scope>
    <source>
        <strain evidence="8 9">Egypt</strain>
    </source>
</reference>
<evidence type="ECO:0000256" key="4">
    <source>
        <dbReference type="ARBA" id="ARBA00023128"/>
    </source>
</evidence>
<sequence>MLFIRCSRSGFNLTSFSRLEGLIQNGVIPYEQRPVWYDVYKAFPPKEEPVFNRPIPDKVIRPILYPEDIVRACFMIVSNQKTTHPDLESDQLFSLAENDLQKEGTILYPNN</sequence>
<dbReference type="GO" id="GO:0003735">
    <property type="term" value="F:structural constituent of ribosome"/>
    <property type="evidence" value="ECO:0007669"/>
    <property type="project" value="InterPro"/>
</dbReference>
<gene>
    <name evidence="8" type="ORF">ECPE_LOCUS10466</name>
</gene>
<keyword evidence="4" id="KW-0496">Mitochondrion</keyword>
<evidence type="ECO:0000313" key="8">
    <source>
        <dbReference type="EMBL" id="VDP87094.1"/>
    </source>
</evidence>
<dbReference type="InterPro" id="IPR019520">
    <property type="entry name" value="Ribosomal_mS23_met"/>
</dbReference>
<organism evidence="8 9">
    <name type="scientific">Echinostoma caproni</name>
    <dbReference type="NCBI Taxonomy" id="27848"/>
    <lineage>
        <taxon>Eukaryota</taxon>
        <taxon>Metazoa</taxon>
        <taxon>Spiralia</taxon>
        <taxon>Lophotrochozoa</taxon>
        <taxon>Platyhelminthes</taxon>
        <taxon>Trematoda</taxon>
        <taxon>Digenea</taxon>
        <taxon>Plagiorchiida</taxon>
        <taxon>Echinostomata</taxon>
        <taxon>Echinostomatoidea</taxon>
        <taxon>Echinostomatidae</taxon>
        <taxon>Echinostoma</taxon>
    </lineage>
</organism>
<keyword evidence="9" id="KW-1185">Reference proteome</keyword>
<protein>
    <recommendedName>
        <fullName evidence="6">Small ribosomal subunit protein mS23</fullName>
    </recommendedName>
</protein>
<dbReference type="AlphaFoldDB" id="A0A3P8HX58"/>
<evidence type="ECO:0000256" key="6">
    <source>
        <dbReference type="ARBA" id="ARBA00035137"/>
    </source>
</evidence>
<name>A0A3P8HX58_9TREM</name>
<dbReference type="OrthoDB" id="10012356at2759"/>
<comment type="subcellular location">
    <subcellularLocation>
        <location evidence="1">Mitochondrion</location>
    </subcellularLocation>
</comment>
<comment type="similarity">
    <text evidence="2">Belongs to the mitochondrion-specific ribosomal protein mS23 family.</text>
</comment>
<dbReference type="PANTHER" id="PTHR15925">
    <property type="entry name" value="MITOCHONDRIAL RIBOSOMAL PROTEIN S23"/>
    <property type="match status" value="1"/>
</dbReference>
<proteinExistence type="inferred from homology"/>
<dbReference type="EMBL" id="UZAN01049116">
    <property type="protein sequence ID" value="VDP87094.1"/>
    <property type="molecule type" value="Genomic_DNA"/>
</dbReference>
<evidence type="ECO:0000259" key="7">
    <source>
        <dbReference type="Pfam" id="PF10484"/>
    </source>
</evidence>
<dbReference type="InterPro" id="IPR059242">
    <property type="entry name" value="mS23_dom"/>
</dbReference>
<keyword evidence="3" id="KW-0689">Ribosomal protein</keyword>
<feature type="domain" description="Small ribosomal subunit protein mS23 conserved" evidence="7">
    <location>
        <begin position="14"/>
        <end position="98"/>
    </location>
</feature>
<dbReference type="Proteomes" id="UP000272942">
    <property type="component" value="Unassembled WGS sequence"/>
</dbReference>
<dbReference type="GO" id="GO:0006412">
    <property type="term" value="P:translation"/>
    <property type="evidence" value="ECO:0007669"/>
    <property type="project" value="InterPro"/>
</dbReference>
<evidence type="ECO:0000256" key="2">
    <source>
        <dbReference type="ARBA" id="ARBA00009864"/>
    </source>
</evidence>
<evidence type="ECO:0000256" key="5">
    <source>
        <dbReference type="ARBA" id="ARBA00023274"/>
    </source>
</evidence>
<dbReference type="GO" id="GO:0005739">
    <property type="term" value="C:mitochondrion"/>
    <property type="evidence" value="ECO:0007669"/>
    <property type="project" value="InterPro"/>
</dbReference>
<dbReference type="CDD" id="cd23701">
    <property type="entry name" value="At1g26750"/>
    <property type="match status" value="1"/>
</dbReference>
<dbReference type="Pfam" id="PF10484">
    <property type="entry name" value="MRP-S23"/>
    <property type="match status" value="1"/>
</dbReference>
<dbReference type="InterPro" id="IPR023611">
    <property type="entry name" value="mS23_dom_met"/>
</dbReference>
<dbReference type="PANTHER" id="PTHR15925:SF2">
    <property type="entry name" value="SMALL RIBOSOMAL SUBUNIT PROTEIN MS23"/>
    <property type="match status" value="1"/>
</dbReference>
<keyword evidence="5" id="KW-0687">Ribonucleoprotein</keyword>
<evidence type="ECO:0000256" key="3">
    <source>
        <dbReference type="ARBA" id="ARBA00022980"/>
    </source>
</evidence>
<evidence type="ECO:0000313" key="9">
    <source>
        <dbReference type="Proteomes" id="UP000272942"/>
    </source>
</evidence>